<evidence type="ECO:0000313" key="2">
    <source>
        <dbReference type="EMBL" id="SVE44306.1"/>
    </source>
</evidence>
<dbReference type="PANTHER" id="PTHR41521:SF4">
    <property type="entry name" value="BLR0684 PROTEIN"/>
    <property type="match status" value="1"/>
</dbReference>
<gene>
    <name evidence="2" type="ORF">METZ01_LOCUS497160</name>
</gene>
<dbReference type="InterPro" id="IPR011008">
    <property type="entry name" value="Dimeric_a/b-barrel"/>
</dbReference>
<sequence length="97" mass="10710">MIMAKGYLVAHIRVHDKEGFEKFKEMSGPAISEYGGKVLVRNPSPDVREGSDSGVAIVIEFESIEGAIKFYESDKYTEARAVRELAADTDLILVEGM</sequence>
<evidence type="ECO:0000259" key="1">
    <source>
        <dbReference type="Pfam" id="PF07045"/>
    </source>
</evidence>
<dbReference type="Pfam" id="PF07045">
    <property type="entry name" value="DUF1330"/>
    <property type="match status" value="1"/>
</dbReference>
<dbReference type="InterPro" id="IPR010753">
    <property type="entry name" value="DUF1330"/>
</dbReference>
<dbReference type="EMBL" id="UINC01217631">
    <property type="protein sequence ID" value="SVE44306.1"/>
    <property type="molecule type" value="Genomic_DNA"/>
</dbReference>
<feature type="domain" description="DUF1330" evidence="1">
    <location>
        <begin position="5"/>
        <end position="97"/>
    </location>
</feature>
<proteinExistence type="predicted"/>
<accession>A0A383DIJ3</accession>
<reference evidence="2" key="1">
    <citation type="submission" date="2018-05" db="EMBL/GenBank/DDBJ databases">
        <authorList>
            <person name="Lanie J.A."/>
            <person name="Ng W.-L."/>
            <person name="Kazmierczak K.M."/>
            <person name="Andrzejewski T.M."/>
            <person name="Davidsen T.M."/>
            <person name="Wayne K.J."/>
            <person name="Tettelin H."/>
            <person name="Glass J.I."/>
            <person name="Rusch D."/>
            <person name="Podicherti R."/>
            <person name="Tsui H.-C.T."/>
            <person name="Winkler M.E."/>
        </authorList>
    </citation>
    <scope>NUCLEOTIDE SEQUENCE</scope>
</reference>
<organism evidence="2">
    <name type="scientific">marine metagenome</name>
    <dbReference type="NCBI Taxonomy" id="408172"/>
    <lineage>
        <taxon>unclassified sequences</taxon>
        <taxon>metagenomes</taxon>
        <taxon>ecological metagenomes</taxon>
    </lineage>
</organism>
<dbReference type="Gene3D" id="3.30.70.100">
    <property type="match status" value="1"/>
</dbReference>
<protein>
    <recommendedName>
        <fullName evidence="1">DUF1330 domain-containing protein</fullName>
    </recommendedName>
</protein>
<name>A0A383DIJ3_9ZZZZ</name>
<dbReference type="SUPFAM" id="SSF54909">
    <property type="entry name" value="Dimeric alpha+beta barrel"/>
    <property type="match status" value="1"/>
</dbReference>
<dbReference type="PANTHER" id="PTHR41521">
    <property type="match status" value="1"/>
</dbReference>
<dbReference type="AlphaFoldDB" id="A0A383DIJ3"/>